<reference evidence="2" key="1">
    <citation type="submission" date="2020-01" db="EMBL/GenBank/DDBJ databases">
        <authorList>
            <consortium name="DOE Joint Genome Institute"/>
            <person name="Haridas S."/>
            <person name="Albert R."/>
            <person name="Binder M."/>
            <person name="Bloem J."/>
            <person name="Labutti K."/>
            <person name="Salamov A."/>
            <person name="Andreopoulos B."/>
            <person name="Baker S.E."/>
            <person name="Barry K."/>
            <person name="Bills G."/>
            <person name="Bluhm B.H."/>
            <person name="Cannon C."/>
            <person name="Castanera R."/>
            <person name="Culley D.E."/>
            <person name="Daum C."/>
            <person name="Ezra D."/>
            <person name="Gonzalez J.B."/>
            <person name="Henrissat B."/>
            <person name="Kuo A."/>
            <person name="Liang C."/>
            <person name="Lipzen A."/>
            <person name="Lutzoni F."/>
            <person name="Magnuson J."/>
            <person name="Mondo S."/>
            <person name="Nolan M."/>
            <person name="Ohm R."/>
            <person name="Pangilinan J."/>
            <person name="Park H.-J."/>
            <person name="Ramirez L."/>
            <person name="Alfaro M."/>
            <person name="Sun H."/>
            <person name="Tritt A."/>
            <person name="Yoshinaga Y."/>
            <person name="Zwiers L.-H."/>
            <person name="Turgeon B.G."/>
            <person name="Goodwin S.B."/>
            <person name="Spatafora J.W."/>
            <person name="Crous P.W."/>
            <person name="Grigoriev I.V."/>
        </authorList>
    </citation>
    <scope>NUCLEOTIDE SEQUENCE</scope>
    <source>
        <strain evidence="2">IPT5</strain>
    </source>
</reference>
<dbReference type="AlphaFoldDB" id="A0A6A7BKF2"/>
<evidence type="ECO:0000313" key="2">
    <source>
        <dbReference type="EMBL" id="KAF2855863.1"/>
    </source>
</evidence>
<evidence type="ECO:0000256" key="1">
    <source>
        <dbReference type="SAM" id="MobiDB-lite"/>
    </source>
</evidence>
<sequence length="176" mass="19627">MPSIFSKFGKKSNPYMDTQRFDVEPIPQVTSTQTTTASTTPSHPIKHLRPVSPQGAPDLLADARLVAGRDPVTGRRRPDLGSLTASDRAATEREFTEHLKELEERKRIAYQSHATVKNSLGERFDRFVKNIPAKRYTVAKAAAARQATEPREPVGNGLEYYAPTRTINEYYAGGIR</sequence>
<feature type="region of interest" description="Disordered" evidence="1">
    <location>
        <begin position="69"/>
        <end position="91"/>
    </location>
</feature>
<dbReference type="EMBL" id="MU006290">
    <property type="protein sequence ID" value="KAF2855863.1"/>
    <property type="molecule type" value="Genomic_DNA"/>
</dbReference>
<gene>
    <name evidence="2" type="ORF">T440DRAFT_464217</name>
</gene>
<evidence type="ECO:0000313" key="3">
    <source>
        <dbReference type="Proteomes" id="UP000799423"/>
    </source>
</evidence>
<keyword evidence="3" id="KW-1185">Reference proteome</keyword>
<organism evidence="2 3">
    <name type="scientific">Plenodomus tracheiphilus IPT5</name>
    <dbReference type="NCBI Taxonomy" id="1408161"/>
    <lineage>
        <taxon>Eukaryota</taxon>
        <taxon>Fungi</taxon>
        <taxon>Dikarya</taxon>
        <taxon>Ascomycota</taxon>
        <taxon>Pezizomycotina</taxon>
        <taxon>Dothideomycetes</taxon>
        <taxon>Pleosporomycetidae</taxon>
        <taxon>Pleosporales</taxon>
        <taxon>Pleosporineae</taxon>
        <taxon>Leptosphaeriaceae</taxon>
        <taxon>Plenodomus</taxon>
    </lineage>
</organism>
<protein>
    <submittedName>
        <fullName evidence="2">Uncharacterized protein</fullName>
    </submittedName>
</protein>
<dbReference type="OrthoDB" id="3782326at2759"/>
<proteinExistence type="predicted"/>
<feature type="compositionally biased region" description="Low complexity" evidence="1">
    <location>
        <begin position="30"/>
        <end position="42"/>
    </location>
</feature>
<dbReference type="Proteomes" id="UP000799423">
    <property type="component" value="Unassembled WGS sequence"/>
</dbReference>
<feature type="region of interest" description="Disordered" evidence="1">
    <location>
        <begin position="1"/>
        <end position="54"/>
    </location>
</feature>
<accession>A0A6A7BKF2</accession>
<name>A0A6A7BKF2_9PLEO</name>